<dbReference type="EMBL" id="JAOQAZ010000001">
    <property type="protein sequence ID" value="KAJ4271577.1"/>
    <property type="molecule type" value="Genomic_DNA"/>
</dbReference>
<dbReference type="AlphaFoldDB" id="A0A9W8SJ42"/>
<name>A0A9W8SJ42_9HYPO</name>
<feature type="compositionally biased region" description="Acidic residues" evidence="1">
    <location>
        <begin position="452"/>
        <end position="464"/>
    </location>
</feature>
<organism evidence="2 3">
    <name type="scientific">Fusarium torreyae</name>
    <dbReference type="NCBI Taxonomy" id="1237075"/>
    <lineage>
        <taxon>Eukaryota</taxon>
        <taxon>Fungi</taxon>
        <taxon>Dikarya</taxon>
        <taxon>Ascomycota</taxon>
        <taxon>Pezizomycotina</taxon>
        <taxon>Sordariomycetes</taxon>
        <taxon>Hypocreomycetidae</taxon>
        <taxon>Hypocreales</taxon>
        <taxon>Nectriaceae</taxon>
        <taxon>Fusarium</taxon>
    </lineage>
</organism>
<feature type="compositionally biased region" description="Polar residues" evidence="1">
    <location>
        <begin position="436"/>
        <end position="446"/>
    </location>
</feature>
<feature type="compositionally biased region" description="Basic and acidic residues" evidence="1">
    <location>
        <begin position="28"/>
        <end position="43"/>
    </location>
</feature>
<reference evidence="2" key="1">
    <citation type="submission" date="2022-09" db="EMBL/GenBank/DDBJ databases">
        <title>Fusarium specimens isolated from Avocado Roots.</title>
        <authorList>
            <person name="Stajich J."/>
            <person name="Roper C."/>
            <person name="Heimlech-Rivalta G."/>
        </authorList>
    </citation>
    <scope>NUCLEOTIDE SEQUENCE</scope>
    <source>
        <strain evidence="2">CF00136</strain>
    </source>
</reference>
<feature type="compositionally biased region" description="Basic and acidic residues" evidence="1">
    <location>
        <begin position="291"/>
        <end position="318"/>
    </location>
</feature>
<comment type="caution">
    <text evidence="2">The sequence shown here is derived from an EMBL/GenBank/DDBJ whole genome shotgun (WGS) entry which is preliminary data.</text>
</comment>
<feature type="region of interest" description="Disordered" evidence="1">
    <location>
        <begin position="195"/>
        <end position="343"/>
    </location>
</feature>
<evidence type="ECO:0000256" key="1">
    <source>
        <dbReference type="SAM" id="MobiDB-lite"/>
    </source>
</evidence>
<dbReference type="Proteomes" id="UP001152049">
    <property type="component" value="Unassembled WGS sequence"/>
</dbReference>
<sequence>MAPRDKSRLAKRSGPNLFSSSQRGTSSPKEKKNSTAPKEKKDLSTMKQLYIELGLAGEEDSDKYELKSFQEAFRNHVNDYIRREELGRETLAEWKNESCQAAFRNMSKTFLVQEGPKYWPLKVNPTNTEGLTHLVKKLFFLYATNKRRAAERRSKQGLPIEPDAATKIENLKNNGHDHETAIVVDDLEETELDFYQQSTSPEPKEEEHPIVPDLRSSDSPPVNASSSPPTLPAANSHLTYSYRPSPVEDSPDKAFAPTENCPSGERADTEPADDSNTEETIHVAPATDVTTNEHSKRPAEAELDEAQRKTKSPRKEQDNTYAPETYYYYNNNNDDDDSSFQGSEEGLYTSLLGRQRRRTRQRDYDFDDLANYGLRSTPGLSSRFGRFGTAEPAVSVKQALELVDRRLVGAPVAPMMDEAAMATIEEQDEDVHRPSPRTSVALTQEDNGGFMPDEDIGMSPEQDESFPTPHGQVTATSELEGDTGAPSIQDMPNATLPKESATSSEFEGDAEVNLKSSGEASPTAPEFKVLPSPEETPPQEEPDYTKARPQKKASASKESIQHALAVHPVGPTAYPASRMMFSFIVYENDVHVDSWEFSQLDFFQISLRKFVKVLPIQDKALLKGLTICQNGQKACMRQVYLYNEAKFNNIRGEFLSHIQKDLTMAKEDGSRLDYEISIKPIRQDMAVQV</sequence>
<feature type="region of interest" description="Disordered" evidence="1">
    <location>
        <begin position="1"/>
        <end position="43"/>
    </location>
</feature>
<feature type="compositionally biased region" description="Low complexity" evidence="1">
    <location>
        <begin position="217"/>
        <end position="228"/>
    </location>
</feature>
<accession>A0A9W8SJ42</accession>
<proteinExistence type="predicted"/>
<feature type="compositionally biased region" description="Polar residues" evidence="1">
    <location>
        <begin position="16"/>
        <end position="27"/>
    </location>
</feature>
<keyword evidence="3" id="KW-1185">Reference proteome</keyword>
<protein>
    <submittedName>
        <fullName evidence="2">Uncharacterized protein</fullName>
    </submittedName>
</protein>
<evidence type="ECO:0000313" key="2">
    <source>
        <dbReference type="EMBL" id="KAJ4271577.1"/>
    </source>
</evidence>
<feature type="region of interest" description="Disordered" evidence="1">
    <location>
        <begin position="426"/>
        <end position="559"/>
    </location>
</feature>
<gene>
    <name evidence="2" type="ORF">NW762_000281</name>
</gene>
<evidence type="ECO:0000313" key="3">
    <source>
        <dbReference type="Proteomes" id="UP001152049"/>
    </source>
</evidence>
<dbReference type="OrthoDB" id="5065495at2759"/>